<dbReference type="PANTHER" id="PTHR43248:SF29">
    <property type="entry name" value="TRIPEPTIDYL AMINOPEPTIDASE"/>
    <property type="match status" value="1"/>
</dbReference>
<dbReference type="InterPro" id="IPR000073">
    <property type="entry name" value="AB_hydrolase_1"/>
</dbReference>
<dbReference type="Pfam" id="PF08386">
    <property type="entry name" value="Abhydrolase_4"/>
    <property type="match status" value="1"/>
</dbReference>
<dbReference type="PANTHER" id="PTHR43248">
    <property type="entry name" value="2-SUCCINYL-6-HYDROXY-2,4-CYCLOHEXADIENE-1-CARBOXYLATE SYNTHASE"/>
    <property type="match status" value="1"/>
</dbReference>
<keyword evidence="2 5" id="KW-0732">Signal</keyword>
<dbReference type="InterPro" id="IPR029058">
    <property type="entry name" value="AB_hydrolase_fold"/>
</dbReference>
<dbReference type="EMBL" id="QZCH01000033">
    <property type="protein sequence ID" value="RJG39543.1"/>
    <property type="molecule type" value="Genomic_DNA"/>
</dbReference>
<evidence type="ECO:0000256" key="1">
    <source>
        <dbReference type="ARBA" id="ARBA00010088"/>
    </source>
</evidence>
<comment type="caution">
    <text evidence="8">The sequence shown here is derived from an EMBL/GenBank/DDBJ whole genome shotgun (WGS) entry which is preliminary data.</text>
</comment>
<dbReference type="Proteomes" id="UP000283255">
    <property type="component" value="Unassembled WGS sequence"/>
</dbReference>
<feature type="domain" description="AB hydrolase-1" evidence="6">
    <location>
        <begin position="86"/>
        <end position="215"/>
    </location>
</feature>
<dbReference type="GO" id="GO:0016787">
    <property type="term" value="F:hydrolase activity"/>
    <property type="evidence" value="ECO:0007669"/>
    <property type="project" value="UniProtKB-KW"/>
</dbReference>
<dbReference type="SUPFAM" id="SSF53474">
    <property type="entry name" value="alpha/beta-Hydrolases"/>
    <property type="match status" value="1"/>
</dbReference>
<feature type="signal peptide" evidence="5">
    <location>
        <begin position="1"/>
        <end position="22"/>
    </location>
</feature>
<dbReference type="InterPro" id="IPR013595">
    <property type="entry name" value="Pept_S33_TAP-like_C"/>
</dbReference>
<keyword evidence="9" id="KW-1185">Reference proteome</keyword>
<evidence type="ECO:0000256" key="4">
    <source>
        <dbReference type="SAM" id="MobiDB-lite"/>
    </source>
</evidence>
<feature type="compositionally biased region" description="Polar residues" evidence="4">
    <location>
        <begin position="487"/>
        <end position="497"/>
    </location>
</feature>
<evidence type="ECO:0000313" key="8">
    <source>
        <dbReference type="EMBL" id="RJG39543.1"/>
    </source>
</evidence>
<dbReference type="OrthoDB" id="4510475at2"/>
<name>A0A418YAI8_9GAMM</name>
<evidence type="ECO:0000259" key="7">
    <source>
        <dbReference type="Pfam" id="PF08386"/>
    </source>
</evidence>
<keyword evidence="3 8" id="KW-0378">Hydrolase</keyword>
<feature type="chain" id="PRO_5019080384" evidence="5">
    <location>
        <begin position="23"/>
        <end position="497"/>
    </location>
</feature>
<feature type="region of interest" description="Disordered" evidence="4">
    <location>
        <begin position="478"/>
        <end position="497"/>
    </location>
</feature>
<evidence type="ECO:0000259" key="6">
    <source>
        <dbReference type="Pfam" id="PF00561"/>
    </source>
</evidence>
<dbReference type="Pfam" id="PF00561">
    <property type="entry name" value="Abhydrolase_1"/>
    <property type="match status" value="1"/>
</dbReference>
<dbReference type="AlphaFoldDB" id="A0A418YAI8"/>
<accession>A0A418YAI8</accession>
<dbReference type="InterPro" id="IPR051601">
    <property type="entry name" value="Serine_prot/Carboxylest_S33"/>
</dbReference>
<comment type="similarity">
    <text evidence="1">Belongs to the peptidase S33 family.</text>
</comment>
<evidence type="ECO:0000256" key="2">
    <source>
        <dbReference type="ARBA" id="ARBA00022729"/>
    </source>
</evidence>
<proteinExistence type="inferred from homology"/>
<feature type="domain" description="Peptidase S33 tripeptidyl aminopeptidase-like C-terminal" evidence="7">
    <location>
        <begin position="367"/>
        <end position="467"/>
    </location>
</feature>
<reference evidence="8 9" key="2">
    <citation type="submission" date="2019-01" db="EMBL/GenBank/DDBJ databases">
        <title>Motilimonas pumilus sp. nov., isolated from the gut of sea cucumber (Apostichopus japonicus).</title>
        <authorList>
            <person name="Wang F.-Q."/>
            <person name="Ren L.-H."/>
            <person name="Lin Y.-W."/>
            <person name="Sun G.-H."/>
            <person name="Du Z.-J."/>
            <person name="Zhao J.-X."/>
            <person name="Liu X.-J."/>
            <person name="Liu L.-J."/>
        </authorList>
    </citation>
    <scope>NUCLEOTIDE SEQUENCE [LARGE SCALE GENOMIC DNA]</scope>
    <source>
        <strain evidence="8 9">PLHSC7-2</strain>
    </source>
</reference>
<sequence length="497" mass="53755">MQRSFKYSILSSALLLGLSACGGGGGGGQGFTAPVVEAPISDNCPGNLTCNFLAVPRNYQDESEGTVNIHYGIHLATNPASRIGTLFVNYGGPGGDAVQATSYYIDQWIPAEILERFDIVAMDPRGAGKSAFVPEITECGQKLYQGDNCPEVTVNIAPDMGTNTVARDMDSLRAHLGEDTISYLGYSYGTRLGSVYSSLFPERIRALVLDSPVSPTIGNVTGLAFSRVGAYESIAKFRLNSDQRFQALEGLALQYSESETYIAGDGESLSAAEAAEAITLMTSLEASGYWQTIQSGVFELLDNNNAALLKSQLPKVNYPTLVADDYRFNAMFKAVMCTDESSPLSANEIDAMFPDFMNESLVFGLVGYVQTSECYQWNGEQDPIPVIENMEQVLSGQKVLLVAGELDPRTPYSWGVQMENSYGDNAALVTVTDVVEHGFSFTGFSCVDKITTSYLIDPSQEFSDTACPGNFQGRSAIGDLSNHPVKKNNQIREQLNK</sequence>
<reference evidence="8 9" key="1">
    <citation type="submission" date="2018-09" db="EMBL/GenBank/DDBJ databases">
        <authorList>
            <person name="Wang F."/>
        </authorList>
    </citation>
    <scope>NUCLEOTIDE SEQUENCE [LARGE SCALE GENOMIC DNA]</scope>
    <source>
        <strain evidence="8 9">PLHSC7-2</strain>
    </source>
</reference>
<organism evidence="8 9">
    <name type="scientific">Motilimonas pumila</name>
    <dbReference type="NCBI Taxonomy" id="2303987"/>
    <lineage>
        <taxon>Bacteria</taxon>
        <taxon>Pseudomonadati</taxon>
        <taxon>Pseudomonadota</taxon>
        <taxon>Gammaproteobacteria</taxon>
        <taxon>Alteromonadales</taxon>
        <taxon>Alteromonadales genera incertae sedis</taxon>
        <taxon>Motilimonas</taxon>
    </lineage>
</organism>
<evidence type="ECO:0000313" key="9">
    <source>
        <dbReference type="Proteomes" id="UP000283255"/>
    </source>
</evidence>
<dbReference type="RefSeq" id="WP_119912199.1">
    <property type="nucleotide sequence ID" value="NZ_QZCH01000033.1"/>
</dbReference>
<protein>
    <submittedName>
        <fullName evidence="8">Alpha/beta fold hydrolase</fullName>
    </submittedName>
</protein>
<dbReference type="Gene3D" id="3.40.50.1820">
    <property type="entry name" value="alpha/beta hydrolase"/>
    <property type="match status" value="1"/>
</dbReference>
<gene>
    <name evidence="8" type="ORF">D1Z90_18060</name>
</gene>
<evidence type="ECO:0000256" key="3">
    <source>
        <dbReference type="ARBA" id="ARBA00022801"/>
    </source>
</evidence>
<evidence type="ECO:0000256" key="5">
    <source>
        <dbReference type="SAM" id="SignalP"/>
    </source>
</evidence>
<dbReference type="PROSITE" id="PS51257">
    <property type="entry name" value="PROKAR_LIPOPROTEIN"/>
    <property type="match status" value="1"/>
</dbReference>